<keyword evidence="3" id="KW-1185">Reference proteome</keyword>
<reference evidence="2 3" key="1">
    <citation type="journal article" date="2014" name="Int. J. Syst. Evol. Microbiol.">
        <title>Streptomyces hoynatensis sp. nov., isolated from deep marine sediment.</title>
        <authorList>
            <person name="Veyisoglu A."/>
            <person name="Sahin N."/>
        </authorList>
    </citation>
    <scope>NUCLEOTIDE SEQUENCE [LARGE SCALE GENOMIC DNA]</scope>
    <source>
        <strain evidence="2 3">KCTC 29097</strain>
    </source>
</reference>
<accession>A0A3A9Z6L0</accession>
<evidence type="ECO:0000256" key="1">
    <source>
        <dbReference type="SAM" id="MobiDB-lite"/>
    </source>
</evidence>
<evidence type="ECO:0008006" key="4">
    <source>
        <dbReference type="Google" id="ProtNLM"/>
    </source>
</evidence>
<dbReference type="Proteomes" id="UP000272474">
    <property type="component" value="Unassembled WGS sequence"/>
</dbReference>
<name>A0A3A9Z6L0_9ACTN</name>
<sequence length="212" mass="22978">MLRHARLVGDQEDVDSVLTLRLVRRPGAYVHVTFWRTLGGFIEAVHRRSYLRRARRLGGLVETAADQAVSVRSARGERAGEIAAAARVRVTRYRVAGNGRAFERNLWDRGDLLARQGAGCGSQVLRSALCPQCYVGLEWSQHREEFEGVLRNEHYRRLSSLIAEAAEAEVEDSLHLAGRPGAPVPADASPALRGTGPRRPEGAGGAPGPGGG</sequence>
<comment type="caution">
    <text evidence="2">The sequence shown here is derived from an EMBL/GenBank/DDBJ whole genome shotgun (WGS) entry which is preliminary data.</text>
</comment>
<protein>
    <recommendedName>
        <fullName evidence="4">ABM domain-containing protein</fullName>
    </recommendedName>
</protein>
<feature type="region of interest" description="Disordered" evidence="1">
    <location>
        <begin position="173"/>
        <end position="212"/>
    </location>
</feature>
<dbReference type="EMBL" id="RBAL01000004">
    <property type="protein sequence ID" value="RKN43903.1"/>
    <property type="molecule type" value="Genomic_DNA"/>
</dbReference>
<evidence type="ECO:0000313" key="3">
    <source>
        <dbReference type="Proteomes" id="UP000272474"/>
    </source>
</evidence>
<dbReference type="Gene3D" id="3.30.70.100">
    <property type="match status" value="1"/>
</dbReference>
<gene>
    <name evidence="2" type="ORF">D7294_09440</name>
</gene>
<proteinExistence type="predicted"/>
<evidence type="ECO:0000313" key="2">
    <source>
        <dbReference type="EMBL" id="RKN43903.1"/>
    </source>
</evidence>
<organism evidence="2 3">
    <name type="scientific">Streptomyces hoynatensis</name>
    <dbReference type="NCBI Taxonomy" id="1141874"/>
    <lineage>
        <taxon>Bacteria</taxon>
        <taxon>Bacillati</taxon>
        <taxon>Actinomycetota</taxon>
        <taxon>Actinomycetes</taxon>
        <taxon>Kitasatosporales</taxon>
        <taxon>Streptomycetaceae</taxon>
        <taxon>Streptomyces</taxon>
    </lineage>
</organism>
<feature type="compositionally biased region" description="Gly residues" evidence="1">
    <location>
        <begin position="202"/>
        <end position="212"/>
    </location>
</feature>
<dbReference type="AlphaFoldDB" id="A0A3A9Z6L0"/>